<dbReference type="PANTHER" id="PTHR30266">
    <property type="entry name" value="MECHANOSENSITIVE CHANNEL MSCL"/>
    <property type="match status" value="1"/>
</dbReference>
<comment type="similarity">
    <text evidence="1">Belongs to the MscL family.</text>
</comment>
<keyword evidence="1" id="KW-0813">Transport</keyword>
<dbReference type="RefSeq" id="WP_216556654.1">
    <property type="nucleotide sequence ID" value="NZ_JAHLOH010000021.1"/>
</dbReference>
<dbReference type="Pfam" id="PF01741">
    <property type="entry name" value="MscL"/>
    <property type="match status" value="1"/>
</dbReference>
<dbReference type="NCBIfam" id="TIGR00220">
    <property type="entry name" value="mscL"/>
    <property type="match status" value="1"/>
</dbReference>
<keyword evidence="1" id="KW-1003">Cell membrane</keyword>
<keyword evidence="1" id="KW-0812">Transmembrane</keyword>
<sequence length="151" mass="16763">MLKEFKEFAVKGNVIDLAVGVIIGGAFGKIVTSLVNDMIMPVIGLLIKNVNFTDLFISLDGNYYPSLAAAQGAPTINYGIFINTILEFLIISFSIFIVIRQLNRLKRKEEVVETVPTTKACPYCYTEIHIDATRCPNCTSIINEEQLVIND</sequence>
<keyword evidence="1" id="KW-1133">Transmembrane helix</keyword>
<feature type="transmembrane region" description="Helical" evidence="1">
    <location>
        <begin position="76"/>
        <end position="99"/>
    </location>
</feature>
<comment type="subcellular location">
    <subcellularLocation>
        <location evidence="1">Cell membrane</location>
        <topology evidence="1">Multi-pass membrane protein</topology>
    </subcellularLocation>
</comment>
<keyword evidence="3" id="KW-1185">Reference proteome</keyword>
<dbReference type="InterPro" id="IPR037673">
    <property type="entry name" value="MSC/AndL"/>
</dbReference>
<organism evidence="2 3">
    <name type="scientific">Tissierella carlieri</name>
    <dbReference type="NCBI Taxonomy" id="689904"/>
    <lineage>
        <taxon>Bacteria</taxon>
        <taxon>Bacillati</taxon>
        <taxon>Bacillota</taxon>
        <taxon>Tissierellia</taxon>
        <taxon>Tissierellales</taxon>
        <taxon>Tissierellaceae</taxon>
        <taxon>Tissierella</taxon>
    </lineage>
</organism>
<keyword evidence="1" id="KW-0407">Ion channel</keyword>
<dbReference type="Proteomes" id="UP001524478">
    <property type="component" value="Unassembled WGS sequence"/>
</dbReference>
<gene>
    <name evidence="1 2" type="primary">mscL</name>
    <name evidence="2" type="ORF">NE686_09290</name>
</gene>
<dbReference type="PROSITE" id="PS01327">
    <property type="entry name" value="MSCL"/>
    <property type="match status" value="1"/>
</dbReference>
<feature type="transmembrane region" description="Helical" evidence="1">
    <location>
        <begin position="12"/>
        <end position="31"/>
    </location>
</feature>
<proteinExistence type="inferred from homology"/>
<evidence type="ECO:0000256" key="1">
    <source>
        <dbReference type="HAMAP-Rule" id="MF_00115"/>
    </source>
</evidence>
<keyword evidence="1" id="KW-0472">Membrane</keyword>
<dbReference type="HAMAP" id="MF_00115">
    <property type="entry name" value="MscL"/>
    <property type="match status" value="1"/>
</dbReference>
<evidence type="ECO:0000313" key="2">
    <source>
        <dbReference type="EMBL" id="MCQ4923277.1"/>
    </source>
</evidence>
<dbReference type="InterPro" id="IPR001185">
    <property type="entry name" value="MS_channel"/>
</dbReference>
<keyword evidence="1" id="KW-0406">Ion transport</keyword>
<dbReference type="EMBL" id="JANGAC010000006">
    <property type="protein sequence ID" value="MCQ4923277.1"/>
    <property type="molecule type" value="Genomic_DNA"/>
</dbReference>
<accession>A0ABT1S9X5</accession>
<reference evidence="2 3" key="1">
    <citation type="submission" date="2022-06" db="EMBL/GenBank/DDBJ databases">
        <title>Isolation of gut microbiota from human fecal samples.</title>
        <authorList>
            <person name="Pamer E.G."/>
            <person name="Barat B."/>
            <person name="Waligurski E."/>
            <person name="Medina S."/>
            <person name="Paddock L."/>
            <person name="Mostad J."/>
        </authorList>
    </citation>
    <scope>NUCLEOTIDE SEQUENCE [LARGE SCALE GENOMIC DNA]</scope>
    <source>
        <strain evidence="2 3">DFI.7.95</strain>
    </source>
</reference>
<name>A0ABT1S9X5_9FIRM</name>
<comment type="function">
    <text evidence="1">Channel that opens in response to stretch forces in the membrane lipid bilayer. May participate in the regulation of osmotic pressure changes within the cell.</text>
</comment>
<protein>
    <recommendedName>
        <fullName evidence="1">Large-conductance mechanosensitive channel</fullName>
    </recommendedName>
</protein>
<dbReference type="InterPro" id="IPR019823">
    <property type="entry name" value="Mechanosensitive_channel_CS"/>
</dbReference>
<comment type="caution">
    <text evidence="2">The sequence shown here is derived from an EMBL/GenBank/DDBJ whole genome shotgun (WGS) entry which is preliminary data.</text>
</comment>
<dbReference type="NCBIfam" id="NF001843">
    <property type="entry name" value="PRK00567.1-4"/>
    <property type="match status" value="1"/>
</dbReference>
<evidence type="ECO:0000313" key="3">
    <source>
        <dbReference type="Proteomes" id="UP001524478"/>
    </source>
</evidence>
<comment type="subunit">
    <text evidence="1">Homopentamer.</text>
</comment>
<dbReference type="PANTHER" id="PTHR30266:SF2">
    <property type="entry name" value="LARGE-CONDUCTANCE MECHANOSENSITIVE CHANNEL"/>
    <property type="match status" value="1"/>
</dbReference>